<reference evidence="2 3" key="1">
    <citation type="submission" date="2020-08" db="EMBL/GenBank/DDBJ databases">
        <title>Genomic Encyclopedia of Type Strains, Phase IV (KMG-IV): sequencing the most valuable type-strain genomes for metagenomic binning, comparative biology and taxonomic classification.</title>
        <authorList>
            <person name="Goeker M."/>
        </authorList>
    </citation>
    <scope>NUCLEOTIDE SEQUENCE [LARGE SCALE GENOMIC DNA]</scope>
    <source>
        <strain evidence="2 3">DSM 26385</strain>
    </source>
</reference>
<keyword evidence="3" id="KW-1185">Reference proteome</keyword>
<sequence length="95" mass="11145">MRKLDQYLSTIDTIYPDGYVREHYFRDTGDMLEPQPLVYAHNGSLFSKMVAAIRGWHAKRRGRAVLRELTDFELDDIGVTPFEARREVNKSCFFD</sequence>
<proteinExistence type="predicted"/>
<dbReference type="AlphaFoldDB" id="A0A7W6K1T7"/>
<comment type="caution">
    <text evidence="2">The sequence shown here is derived from an EMBL/GenBank/DDBJ whole genome shotgun (WGS) entry which is preliminary data.</text>
</comment>
<feature type="domain" description="YjiS-like" evidence="1">
    <location>
        <begin position="50"/>
        <end position="84"/>
    </location>
</feature>
<evidence type="ECO:0000313" key="2">
    <source>
        <dbReference type="EMBL" id="MBB4102560.1"/>
    </source>
</evidence>
<dbReference type="RefSeq" id="WP_183790225.1">
    <property type="nucleotide sequence ID" value="NZ_JACIDU010000003.1"/>
</dbReference>
<dbReference type="Proteomes" id="UP000584824">
    <property type="component" value="Unassembled WGS sequence"/>
</dbReference>
<dbReference type="EMBL" id="JACIDU010000003">
    <property type="protein sequence ID" value="MBB4102560.1"/>
    <property type="molecule type" value="Genomic_DNA"/>
</dbReference>
<organism evidence="2 3">
    <name type="scientific">Allorhizobium borbori</name>
    <dbReference type="NCBI Taxonomy" id="485907"/>
    <lineage>
        <taxon>Bacteria</taxon>
        <taxon>Pseudomonadati</taxon>
        <taxon>Pseudomonadota</taxon>
        <taxon>Alphaproteobacteria</taxon>
        <taxon>Hyphomicrobiales</taxon>
        <taxon>Rhizobiaceae</taxon>
        <taxon>Rhizobium/Agrobacterium group</taxon>
        <taxon>Allorhizobium</taxon>
    </lineage>
</organism>
<evidence type="ECO:0000259" key="1">
    <source>
        <dbReference type="Pfam" id="PF06568"/>
    </source>
</evidence>
<gene>
    <name evidence="2" type="ORF">GGQ66_001095</name>
</gene>
<dbReference type="Pfam" id="PF06568">
    <property type="entry name" value="YjiS-like"/>
    <property type="match status" value="1"/>
</dbReference>
<dbReference type="InterPro" id="IPR009506">
    <property type="entry name" value="YjiS-like"/>
</dbReference>
<accession>A0A7W6K1T7</accession>
<name>A0A7W6K1T7_9HYPH</name>
<evidence type="ECO:0000313" key="3">
    <source>
        <dbReference type="Proteomes" id="UP000584824"/>
    </source>
</evidence>
<protein>
    <submittedName>
        <fullName evidence="2">Uncharacterized protein YjiS (DUF1127 family)</fullName>
    </submittedName>
</protein>